<dbReference type="GO" id="GO:0006310">
    <property type="term" value="P:DNA recombination"/>
    <property type="evidence" value="ECO:0007669"/>
    <property type="project" value="UniProtKB-KW"/>
</dbReference>
<dbReference type="InterPro" id="IPR013762">
    <property type="entry name" value="Integrase-like_cat_sf"/>
</dbReference>
<dbReference type="GO" id="GO:0015074">
    <property type="term" value="P:DNA integration"/>
    <property type="evidence" value="ECO:0007669"/>
    <property type="project" value="InterPro"/>
</dbReference>
<dbReference type="GO" id="GO:0003677">
    <property type="term" value="F:DNA binding"/>
    <property type="evidence" value="ECO:0007669"/>
    <property type="project" value="InterPro"/>
</dbReference>
<evidence type="ECO:0000256" key="1">
    <source>
        <dbReference type="ARBA" id="ARBA00023172"/>
    </source>
</evidence>
<keyword evidence="2" id="KW-0812">Transmembrane</keyword>
<dbReference type="RefSeq" id="WP_368505343.1">
    <property type="nucleotide sequence ID" value="NZ_CP162551.1"/>
</dbReference>
<keyword evidence="1" id="KW-0233">DNA recombination</keyword>
<dbReference type="Pfam" id="PF00589">
    <property type="entry name" value="Phage_integrase"/>
    <property type="match status" value="1"/>
</dbReference>
<dbReference type="EMBL" id="CP162551">
    <property type="protein sequence ID" value="XDI38018.1"/>
    <property type="molecule type" value="Genomic_DNA"/>
</dbReference>
<dbReference type="InterPro" id="IPR011010">
    <property type="entry name" value="DNA_brk_join_enz"/>
</dbReference>
<evidence type="ECO:0000259" key="3">
    <source>
        <dbReference type="PROSITE" id="PS51898"/>
    </source>
</evidence>
<dbReference type="SUPFAM" id="SSF56349">
    <property type="entry name" value="DNA breaking-rejoining enzymes"/>
    <property type="match status" value="1"/>
</dbReference>
<name>A0AB39BWJ4_9BACI</name>
<dbReference type="PROSITE" id="PS51898">
    <property type="entry name" value="TYR_RECOMBINASE"/>
    <property type="match status" value="1"/>
</dbReference>
<sequence>MEYVEPIKEIELIEHIKTVLKEKSKRDYVLFVFGINTGILISHLLQIKVKDVYDGQSIKDYYLLKEVKNAEEKLFYINQKVKSALFSYIKEARLQQEDFLFKSRKNDQPITRQQAYRIINTVAREVGMREKIGTHTLRKTFGYHAYCGGVAISLLQEIFNHSTKAETLRYIGIEKKSVKVKIDVNL</sequence>
<organism evidence="4">
    <name type="scientific">Alkalihalophilus sp. As8PL</name>
    <dbReference type="NCBI Taxonomy" id="3237103"/>
    <lineage>
        <taxon>Bacteria</taxon>
        <taxon>Bacillati</taxon>
        <taxon>Bacillota</taxon>
        <taxon>Bacilli</taxon>
        <taxon>Bacillales</taxon>
        <taxon>Bacillaceae</taxon>
        <taxon>Alkalihalophilus</taxon>
    </lineage>
</organism>
<evidence type="ECO:0000313" key="4">
    <source>
        <dbReference type="EMBL" id="XDI38018.1"/>
    </source>
</evidence>
<dbReference type="InterPro" id="IPR050090">
    <property type="entry name" value="Tyrosine_recombinase_XerCD"/>
</dbReference>
<dbReference type="PANTHER" id="PTHR30349:SF82">
    <property type="entry name" value="INTEGRASE_RECOMBINASE YOEC-RELATED"/>
    <property type="match status" value="1"/>
</dbReference>
<keyword evidence="2" id="KW-0472">Membrane</keyword>
<dbReference type="Gene3D" id="1.10.443.10">
    <property type="entry name" value="Intergrase catalytic core"/>
    <property type="match status" value="1"/>
</dbReference>
<accession>A0AB39BWJ4</accession>
<dbReference type="PANTHER" id="PTHR30349">
    <property type="entry name" value="PHAGE INTEGRASE-RELATED"/>
    <property type="match status" value="1"/>
</dbReference>
<feature type="transmembrane region" description="Helical" evidence="2">
    <location>
        <begin position="28"/>
        <end position="45"/>
    </location>
</feature>
<dbReference type="InterPro" id="IPR002104">
    <property type="entry name" value="Integrase_catalytic"/>
</dbReference>
<feature type="domain" description="Tyr recombinase" evidence="3">
    <location>
        <begin position="1"/>
        <end position="183"/>
    </location>
</feature>
<gene>
    <name evidence="4" type="ORF">AB3N04_06780</name>
</gene>
<reference evidence="4" key="1">
    <citation type="submission" date="2024-07" db="EMBL/GenBank/DDBJ databases">
        <title>Identification and characteristics of an arsenic-resistant bacterial isolate, which belongs to a novel species.</title>
        <authorList>
            <person name="Juszczyk A."/>
            <person name="Kowalczyk A."/>
            <person name="Was K."/>
            <person name="Kosowicz W."/>
            <person name="Budzyn A."/>
            <person name="Latowski D."/>
        </authorList>
    </citation>
    <scope>NUCLEOTIDE SEQUENCE</scope>
    <source>
        <strain evidence="4">As8PL</strain>
    </source>
</reference>
<evidence type="ECO:0000256" key="2">
    <source>
        <dbReference type="SAM" id="Phobius"/>
    </source>
</evidence>
<keyword evidence="2" id="KW-1133">Transmembrane helix</keyword>
<proteinExistence type="predicted"/>
<protein>
    <submittedName>
        <fullName evidence="4">Tyrosine-type recombinase/integrase</fullName>
    </submittedName>
</protein>
<dbReference type="AlphaFoldDB" id="A0AB39BWJ4"/>